<sequence length="296" mass="32857">MDLSQLRMFKTVAEQGSIARASEILHCVPSNITNRIKLLEAEMGVSLFIRKGRGLIITPSGKILLEYASKILSYCQEARRALEPSSEPAGILRIGAIESAATGRLPMVLSKFHQNYPAVRVEFSTGTWQQLVIDVADHKLDGAVIATKNDHPNITYVNVHKESLVLIASPYAGKISSPQDLKGKSIYMWPHGCPYRQALEHWMNQHQVTFDIIDIASYGTILGCVSCGSGVSLVPAGFFEQFKGASNISGYTFSELLPVQNYFIRNSIIESHYARNAFETLLRAELNEARHSYHCI</sequence>
<dbReference type="InterPro" id="IPR036390">
    <property type="entry name" value="WH_DNA-bd_sf"/>
</dbReference>
<evidence type="ECO:0000256" key="2">
    <source>
        <dbReference type="ARBA" id="ARBA00023015"/>
    </source>
</evidence>
<dbReference type="KEGG" id="pge:LG71_26235"/>
<evidence type="ECO:0000256" key="3">
    <source>
        <dbReference type="ARBA" id="ARBA00023125"/>
    </source>
</evidence>
<comment type="caution">
    <text evidence="6">The sequence shown here is derived from an EMBL/GenBank/DDBJ whole genome shotgun (WGS) entry which is preliminary data.</text>
</comment>
<gene>
    <name evidence="6" type="ORF">RBJ30_10975</name>
</gene>
<organism evidence="6 7">
    <name type="scientific">Pluralibacter gergoviae</name>
    <name type="common">Enterobacter gergoviae</name>
    <dbReference type="NCBI Taxonomy" id="61647"/>
    <lineage>
        <taxon>Bacteria</taxon>
        <taxon>Pseudomonadati</taxon>
        <taxon>Pseudomonadota</taxon>
        <taxon>Gammaproteobacteria</taxon>
        <taxon>Enterobacterales</taxon>
        <taxon>Enterobacteriaceae</taxon>
        <taxon>Pluralibacter</taxon>
    </lineage>
</organism>
<dbReference type="InterPro" id="IPR036388">
    <property type="entry name" value="WH-like_DNA-bd_sf"/>
</dbReference>
<evidence type="ECO:0000313" key="7">
    <source>
        <dbReference type="Proteomes" id="UP001236270"/>
    </source>
</evidence>
<name>A0AAW8HLY8_PLUGE</name>
<reference evidence="6" key="1">
    <citation type="submission" date="2023-08" db="EMBL/GenBank/DDBJ databases">
        <title>WGS of pathogenic bacterial species, Los Angeles County Public Health Laboratories.</title>
        <authorList>
            <person name="Garrigues J.M."/>
            <person name="Green N.M."/>
        </authorList>
    </citation>
    <scope>NUCLEOTIDE SEQUENCE</scope>
    <source>
        <strain evidence="6">LACPHL-BACT-2023-00068</strain>
    </source>
</reference>
<dbReference type="Pfam" id="PF03466">
    <property type="entry name" value="LysR_substrate"/>
    <property type="match status" value="1"/>
</dbReference>
<protein>
    <submittedName>
        <fullName evidence="6">LysR family transcriptional regulator</fullName>
    </submittedName>
</protein>
<keyword evidence="3" id="KW-0238">DNA-binding</keyword>
<dbReference type="PROSITE" id="PS50931">
    <property type="entry name" value="HTH_LYSR"/>
    <property type="match status" value="1"/>
</dbReference>
<dbReference type="PANTHER" id="PTHR30126:SF40">
    <property type="entry name" value="HTH-TYPE TRANSCRIPTIONAL REGULATOR GLTR"/>
    <property type="match status" value="1"/>
</dbReference>
<dbReference type="Proteomes" id="UP001236270">
    <property type="component" value="Unassembled WGS sequence"/>
</dbReference>
<dbReference type="PANTHER" id="PTHR30126">
    <property type="entry name" value="HTH-TYPE TRANSCRIPTIONAL REGULATOR"/>
    <property type="match status" value="1"/>
</dbReference>
<dbReference type="FunFam" id="1.10.10.10:FF:000001">
    <property type="entry name" value="LysR family transcriptional regulator"/>
    <property type="match status" value="1"/>
</dbReference>
<evidence type="ECO:0000256" key="1">
    <source>
        <dbReference type="ARBA" id="ARBA00009437"/>
    </source>
</evidence>
<dbReference type="InterPro" id="IPR005119">
    <property type="entry name" value="LysR_subst-bd"/>
</dbReference>
<dbReference type="GO" id="GO:0000976">
    <property type="term" value="F:transcription cis-regulatory region binding"/>
    <property type="evidence" value="ECO:0007669"/>
    <property type="project" value="TreeGrafter"/>
</dbReference>
<evidence type="ECO:0000256" key="4">
    <source>
        <dbReference type="ARBA" id="ARBA00023163"/>
    </source>
</evidence>
<keyword evidence="4" id="KW-0804">Transcription</keyword>
<keyword evidence="2" id="KW-0805">Transcription regulation</keyword>
<evidence type="ECO:0000313" key="6">
    <source>
        <dbReference type="EMBL" id="MDQ2309620.1"/>
    </source>
</evidence>
<dbReference type="EMBL" id="JAVDNV010000006">
    <property type="protein sequence ID" value="MDQ2309620.1"/>
    <property type="molecule type" value="Genomic_DNA"/>
</dbReference>
<feature type="domain" description="HTH lysR-type" evidence="5">
    <location>
        <begin position="1"/>
        <end position="58"/>
    </location>
</feature>
<dbReference type="GeneID" id="61385631"/>
<dbReference type="RefSeq" id="WP_048252841.1">
    <property type="nucleotide sequence ID" value="NZ_CBCSIS010000040.1"/>
</dbReference>
<dbReference type="AlphaFoldDB" id="A0AAW8HLY8"/>
<proteinExistence type="inferred from homology"/>
<comment type="similarity">
    <text evidence="1">Belongs to the LysR transcriptional regulatory family.</text>
</comment>
<dbReference type="Pfam" id="PF00126">
    <property type="entry name" value="HTH_1"/>
    <property type="match status" value="1"/>
</dbReference>
<dbReference type="Gene3D" id="3.40.190.290">
    <property type="match status" value="1"/>
</dbReference>
<accession>A0AAW8HLY8</accession>
<dbReference type="SUPFAM" id="SSF53850">
    <property type="entry name" value="Periplasmic binding protein-like II"/>
    <property type="match status" value="1"/>
</dbReference>
<dbReference type="GO" id="GO:0003700">
    <property type="term" value="F:DNA-binding transcription factor activity"/>
    <property type="evidence" value="ECO:0007669"/>
    <property type="project" value="InterPro"/>
</dbReference>
<dbReference type="InterPro" id="IPR000847">
    <property type="entry name" value="LysR_HTH_N"/>
</dbReference>
<dbReference type="Gene3D" id="1.10.10.10">
    <property type="entry name" value="Winged helix-like DNA-binding domain superfamily/Winged helix DNA-binding domain"/>
    <property type="match status" value="1"/>
</dbReference>
<evidence type="ECO:0000259" key="5">
    <source>
        <dbReference type="PROSITE" id="PS50931"/>
    </source>
</evidence>
<dbReference type="SUPFAM" id="SSF46785">
    <property type="entry name" value="Winged helix' DNA-binding domain"/>
    <property type="match status" value="1"/>
</dbReference>